<reference evidence="4" key="1">
    <citation type="journal article" date="2020" name="bioRxiv">
        <title>Whole genome comparisons of ergot fungi reveals the divergence and evolution of species within the genus Claviceps are the result of varying mechanisms driving genome evolution and host range expansion.</title>
        <authorList>
            <person name="Wyka S.A."/>
            <person name="Mondo S.J."/>
            <person name="Liu M."/>
            <person name="Dettman J."/>
            <person name="Nalam V."/>
            <person name="Broders K.D."/>
        </authorList>
    </citation>
    <scope>NUCLEOTIDE SEQUENCE</scope>
    <source>
        <strain evidence="4">CCC 489</strain>
    </source>
</reference>
<dbReference type="OrthoDB" id="1669814at2759"/>
<comment type="similarity">
    <text evidence="1">Belongs to the short-chain dehydrogenases/reductases (SDR) family.</text>
</comment>
<comment type="caution">
    <text evidence="4">The sequence shown here is derived from an EMBL/GenBank/DDBJ whole genome shotgun (WGS) entry which is preliminary data.</text>
</comment>
<evidence type="ECO:0000256" key="2">
    <source>
        <dbReference type="ARBA" id="ARBA00022857"/>
    </source>
</evidence>
<protein>
    <submittedName>
        <fullName evidence="4">Secondary metabolism biosynthetic enzyme</fullName>
    </submittedName>
</protein>
<accession>A0A8K0NHW4</accession>
<dbReference type="InterPro" id="IPR036291">
    <property type="entry name" value="NAD(P)-bd_dom_sf"/>
</dbReference>
<dbReference type="FunFam" id="3.40.50.720:FF:000084">
    <property type="entry name" value="Short-chain dehydrogenase reductase"/>
    <property type="match status" value="1"/>
</dbReference>
<dbReference type="Proteomes" id="UP000811619">
    <property type="component" value="Unassembled WGS sequence"/>
</dbReference>
<evidence type="ECO:0000256" key="1">
    <source>
        <dbReference type="ARBA" id="ARBA00006484"/>
    </source>
</evidence>
<dbReference type="Pfam" id="PF13561">
    <property type="entry name" value="adh_short_C2"/>
    <property type="match status" value="1"/>
</dbReference>
<dbReference type="PANTHER" id="PTHR43180:SF63">
    <property type="entry name" value="DEHYDROGENASE_REDUCTASE FAMILY PROTEIN, PUTATIVE (AFU_ORTHOLOGUE AFUA_6G03520)-RELATED"/>
    <property type="match status" value="1"/>
</dbReference>
<sequence length="261" mass="27862">MPLVSGKIFAVTGGASGIGAATCRLLAERGAAVLCLADVSSSGFASMHESIAKINLSTIVQCAKVDVSSAEEVNLWLHRIVSLHGDLHGAANVAGIAQGAGLRTTPTILEEDEAEWRRVFGVNLDGVFFATRAQVRAMKDLPRRHRSIVNVASIAAFSHVPDVYAYGTSKNACAYLTTCIAADVFWSGIRVNCVSPGITNTPLLPHFEPRAESLDEIQKLYRDQGYPTSEPDDVARTIVWLLSDESRPVFGANINVGACPP</sequence>
<evidence type="ECO:0000256" key="3">
    <source>
        <dbReference type="ARBA" id="ARBA00023002"/>
    </source>
</evidence>
<dbReference type="SUPFAM" id="SSF51735">
    <property type="entry name" value="NAD(P)-binding Rossmann-fold domains"/>
    <property type="match status" value="1"/>
</dbReference>
<gene>
    <name evidence="4" type="ORF">E4U42_004730</name>
</gene>
<dbReference type="InterPro" id="IPR002347">
    <property type="entry name" value="SDR_fam"/>
</dbReference>
<evidence type="ECO:0000313" key="5">
    <source>
        <dbReference type="Proteomes" id="UP000811619"/>
    </source>
</evidence>
<keyword evidence="5" id="KW-1185">Reference proteome</keyword>
<dbReference type="EMBL" id="SRPY01000424">
    <property type="protein sequence ID" value="KAG5924164.1"/>
    <property type="molecule type" value="Genomic_DNA"/>
</dbReference>
<dbReference type="Gene3D" id="3.40.50.720">
    <property type="entry name" value="NAD(P)-binding Rossmann-like Domain"/>
    <property type="match status" value="1"/>
</dbReference>
<evidence type="ECO:0000313" key="4">
    <source>
        <dbReference type="EMBL" id="KAG5924164.1"/>
    </source>
</evidence>
<dbReference type="AlphaFoldDB" id="A0A8K0NHW4"/>
<name>A0A8K0NHW4_9HYPO</name>
<proteinExistence type="inferred from homology"/>
<keyword evidence="2" id="KW-0521">NADP</keyword>
<dbReference type="PRINTS" id="PR00081">
    <property type="entry name" value="GDHRDH"/>
</dbReference>
<organism evidence="4 5">
    <name type="scientific">Claviceps africana</name>
    <dbReference type="NCBI Taxonomy" id="83212"/>
    <lineage>
        <taxon>Eukaryota</taxon>
        <taxon>Fungi</taxon>
        <taxon>Dikarya</taxon>
        <taxon>Ascomycota</taxon>
        <taxon>Pezizomycotina</taxon>
        <taxon>Sordariomycetes</taxon>
        <taxon>Hypocreomycetidae</taxon>
        <taxon>Hypocreales</taxon>
        <taxon>Clavicipitaceae</taxon>
        <taxon>Claviceps</taxon>
    </lineage>
</organism>
<dbReference type="PANTHER" id="PTHR43180">
    <property type="entry name" value="3-OXOACYL-(ACYL-CARRIER-PROTEIN) REDUCTASE (AFU_ORTHOLOGUE AFUA_6G11210)"/>
    <property type="match status" value="1"/>
</dbReference>
<dbReference type="GO" id="GO:0016491">
    <property type="term" value="F:oxidoreductase activity"/>
    <property type="evidence" value="ECO:0007669"/>
    <property type="project" value="UniProtKB-KW"/>
</dbReference>
<dbReference type="CDD" id="cd05233">
    <property type="entry name" value="SDR_c"/>
    <property type="match status" value="1"/>
</dbReference>
<keyword evidence="3" id="KW-0560">Oxidoreductase</keyword>